<reference evidence="1 2" key="1">
    <citation type="journal article" date="2022" name="Allergy">
        <title>Genome assembly and annotation of Periplaneta americana reveal a comprehensive cockroach allergen profile.</title>
        <authorList>
            <person name="Wang L."/>
            <person name="Xiong Q."/>
            <person name="Saelim N."/>
            <person name="Wang L."/>
            <person name="Nong W."/>
            <person name="Wan A.T."/>
            <person name="Shi M."/>
            <person name="Liu X."/>
            <person name="Cao Q."/>
            <person name="Hui J.H.L."/>
            <person name="Sookrung N."/>
            <person name="Leung T.F."/>
            <person name="Tungtrongchitr A."/>
            <person name="Tsui S.K.W."/>
        </authorList>
    </citation>
    <scope>NUCLEOTIDE SEQUENCE [LARGE SCALE GENOMIC DNA]</scope>
    <source>
        <strain evidence="1">PWHHKU_190912</strain>
    </source>
</reference>
<sequence length="66" mass="6994">MAGLCEGGNEPPGSLKTTATGFTYASNRARGRRDAGTGSICMLKGRGGVLRQRDEGRLRAQLLRAE</sequence>
<comment type="caution">
    <text evidence="1">The sequence shown here is derived from an EMBL/GenBank/DDBJ whole genome shotgun (WGS) entry which is preliminary data.</text>
</comment>
<evidence type="ECO:0000313" key="1">
    <source>
        <dbReference type="EMBL" id="KAJ4434624.1"/>
    </source>
</evidence>
<keyword evidence="2" id="KW-1185">Reference proteome</keyword>
<name>A0ABQ8SKF1_PERAM</name>
<dbReference type="EMBL" id="JAJSOF020000025">
    <property type="protein sequence ID" value="KAJ4434624.1"/>
    <property type="molecule type" value="Genomic_DNA"/>
</dbReference>
<protein>
    <submittedName>
        <fullName evidence="1">Uncharacterized protein</fullName>
    </submittedName>
</protein>
<dbReference type="Proteomes" id="UP001148838">
    <property type="component" value="Unassembled WGS sequence"/>
</dbReference>
<gene>
    <name evidence="1" type="ORF">ANN_23187</name>
</gene>
<proteinExistence type="predicted"/>
<evidence type="ECO:0000313" key="2">
    <source>
        <dbReference type="Proteomes" id="UP001148838"/>
    </source>
</evidence>
<organism evidence="1 2">
    <name type="scientific">Periplaneta americana</name>
    <name type="common">American cockroach</name>
    <name type="synonym">Blatta americana</name>
    <dbReference type="NCBI Taxonomy" id="6978"/>
    <lineage>
        <taxon>Eukaryota</taxon>
        <taxon>Metazoa</taxon>
        <taxon>Ecdysozoa</taxon>
        <taxon>Arthropoda</taxon>
        <taxon>Hexapoda</taxon>
        <taxon>Insecta</taxon>
        <taxon>Pterygota</taxon>
        <taxon>Neoptera</taxon>
        <taxon>Polyneoptera</taxon>
        <taxon>Dictyoptera</taxon>
        <taxon>Blattodea</taxon>
        <taxon>Blattoidea</taxon>
        <taxon>Blattidae</taxon>
        <taxon>Blattinae</taxon>
        <taxon>Periplaneta</taxon>
    </lineage>
</organism>
<accession>A0ABQ8SKF1</accession>